<reference evidence="1" key="1">
    <citation type="submission" date="2023-07" db="EMBL/GenBank/DDBJ databases">
        <title>Black Yeasts Isolated from many extreme environments.</title>
        <authorList>
            <person name="Coleine C."/>
            <person name="Stajich J.E."/>
            <person name="Selbmann L."/>
        </authorList>
    </citation>
    <scope>NUCLEOTIDE SEQUENCE</scope>
    <source>
        <strain evidence="1">CCFEE 5714</strain>
    </source>
</reference>
<comment type="caution">
    <text evidence="1">The sequence shown here is derived from an EMBL/GenBank/DDBJ whole genome shotgun (WGS) entry which is preliminary data.</text>
</comment>
<dbReference type="Proteomes" id="UP001281147">
    <property type="component" value="Unassembled WGS sequence"/>
</dbReference>
<name>A0ACC3NSK7_9PEZI</name>
<evidence type="ECO:0000313" key="1">
    <source>
        <dbReference type="EMBL" id="KAK3722218.1"/>
    </source>
</evidence>
<proteinExistence type="predicted"/>
<keyword evidence="2" id="KW-1185">Reference proteome</keyword>
<accession>A0ACC3NSK7</accession>
<dbReference type="EMBL" id="JAUTXU010000014">
    <property type="protein sequence ID" value="KAK3722218.1"/>
    <property type="molecule type" value="Genomic_DNA"/>
</dbReference>
<sequence>MGSPLEGTLKECPLSDLPLYDAVSYRWGKEPNSAALLCDGAHVPITPTVAGILQRLRSTQCTRRLWIDAICIDQEMKTERTDQVKLMHQLYRQAARTIIWLGEEDHATTGVFALLDELDVVLDRAWTSSGNERWPTFEEMQKFGLTIQADVRWDHLRMLLLHPWFTRTWVLQEACLSTNLWVQKGSFKIPWGKLVRIILTLYYSSTNDYFQIRLNTSFNMSRFYLLGQEGTDLLSLLSLTTGTASSDEKDKIFALVGLAIDREFVNWLVDYDKPTSEVYTDLAVHYLIQGDMAVLNLASDPGWRKWHSLPTWVPDWSIWPRAWPMLGNMQQNDGVRYGLDKRPKATVKPRIDRNNCVLTVRGVLVDDVRSSTYPTGEDVEQAFARTITLDRVPESGCSYSDVFQKYVEQFDTRTSATKPQEGGLFSNTYDFHEGVRYTCIKRTFFVTGNGFFGVGPYHLRPGDHVAILDGGLIPFTIRKAAGKSFSLVGDAYIHGMLERHDGLKFKDICLV</sequence>
<gene>
    <name evidence="1" type="ORF">LTR37_002651</name>
</gene>
<organism evidence="1 2">
    <name type="scientific">Vermiconidia calcicola</name>
    <dbReference type="NCBI Taxonomy" id="1690605"/>
    <lineage>
        <taxon>Eukaryota</taxon>
        <taxon>Fungi</taxon>
        <taxon>Dikarya</taxon>
        <taxon>Ascomycota</taxon>
        <taxon>Pezizomycotina</taxon>
        <taxon>Dothideomycetes</taxon>
        <taxon>Dothideomycetidae</taxon>
        <taxon>Mycosphaerellales</taxon>
        <taxon>Extremaceae</taxon>
        <taxon>Vermiconidia</taxon>
    </lineage>
</organism>
<evidence type="ECO:0000313" key="2">
    <source>
        <dbReference type="Proteomes" id="UP001281147"/>
    </source>
</evidence>
<protein>
    <submittedName>
        <fullName evidence="1">Uncharacterized protein</fullName>
    </submittedName>
</protein>